<sequence length="98" mass="11339">MFIGKIVRPLSSGWRPQKVGIVYLFDTPDLSLHQAYHFLLEVGRNDPLAFVTQSIFQVYCDVDSNKKKLHLISTKMSNLSHLTYVICTDQSVQYSFLW</sequence>
<dbReference type="EMBL" id="CM004477">
    <property type="protein sequence ID" value="OCT74077.1"/>
    <property type="molecule type" value="Genomic_DNA"/>
</dbReference>
<organism evidence="1 2">
    <name type="scientific">Xenopus laevis</name>
    <name type="common">African clawed frog</name>
    <dbReference type="NCBI Taxonomy" id="8355"/>
    <lineage>
        <taxon>Eukaryota</taxon>
        <taxon>Metazoa</taxon>
        <taxon>Chordata</taxon>
        <taxon>Craniata</taxon>
        <taxon>Vertebrata</taxon>
        <taxon>Euteleostomi</taxon>
        <taxon>Amphibia</taxon>
        <taxon>Batrachia</taxon>
        <taxon>Anura</taxon>
        <taxon>Pipoidea</taxon>
        <taxon>Pipidae</taxon>
        <taxon>Xenopodinae</taxon>
        <taxon>Xenopus</taxon>
        <taxon>Xenopus</taxon>
    </lineage>
</organism>
<reference evidence="2" key="1">
    <citation type="journal article" date="2016" name="Nature">
        <title>Genome evolution in the allotetraploid frog Xenopus laevis.</title>
        <authorList>
            <person name="Session A.M."/>
            <person name="Uno Y."/>
            <person name="Kwon T."/>
            <person name="Chapman J.A."/>
            <person name="Toyoda A."/>
            <person name="Takahashi S."/>
            <person name="Fukui A."/>
            <person name="Hikosaka A."/>
            <person name="Suzuki A."/>
            <person name="Kondo M."/>
            <person name="van Heeringen S.J."/>
            <person name="Quigley I."/>
            <person name="Heinz S."/>
            <person name="Ogino H."/>
            <person name="Ochi H."/>
            <person name="Hellsten U."/>
            <person name="Lyons J.B."/>
            <person name="Simakov O."/>
            <person name="Putnam N."/>
            <person name="Stites J."/>
            <person name="Kuroki Y."/>
            <person name="Tanaka T."/>
            <person name="Michiue T."/>
            <person name="Watanabe M."/>
            <person name="Bogdanovic O."/>
            <person name="Lister R."/>
            <person name="Georgiou G."/>
            <person name="Paranjpe S.S."/>
            <person name="van Kruijsbergen I."/>
            <person name="Shu S."/>
            <person name="Carlson J."/>
            <person name="Kinoshita T."/>
            <person name="Ohta Y."/>
            <person name="Mawaribuchi S."/>
            <person name="Jenkins J."/>
            <person name="Grimwood J."/>
            <person name="Schmutz J."/>
            <person name="Mitros T."/>
            <person name="Mozaffari S.V."/>
            <person name="Suzuki Y."/>
            <person name="Haramoto Y."/>
            <person name="Yamamoto T.S."/>
            <person name="Takagi C."/>
            <person name="Heald R."/>
            <person name="Miller K."/>
            <person name="Haudenschild C."/>
            <person name="Kitzman J."/>
            <person name="Nakayama T."/>
            <person name="Izutsu Y."/>
            <person name="Robert J."/>
            <person name="Fortriede J."/>
            <person name="Burns K."/>
            <person name="Lotay V."/>
            <person name="Karimi K."/>
            <person name="Yasuoka Y."/>
            <person name="Dichmann D.S."/>
            <person name="Flajnik M.F."/>
            <person name="Houston D.W."/>
            <person name="Shendure J."/>
            <person name="DuPasquier L."/>
            <person name="Vize P.D."/>
            <person name="Zorn A.M."/>
            <person name="Ito M."/>
            <person name="Marcotte E.M."/>
            <person name="Wallingford J.B."/>
            <person name="Ito Y."/>
            <person name="Asashima M."/>
            <person name="Ueno N."/>
            <person name="Matsuda Y."/>
            <person name="Veenstra G.J."/>
            <person name="Fujiyama A."/>
            <person name="Harland R.M."/>
            <person name="Taira M."/>
            <person name="Rokhsar D.S."/>
        </authorList>
    </citation>
    <scope>NUCLEOTIDE SEQUENCE [LARGE SCALE GENOMIC DNA]</scope>
    <source>
        <strain evidence="2">J</strain>
    </source>
</reference>
<proteinExistence type="predicted"/>
<dbReference type="Proteomes" id="UP000694892">
    <property type="component" value="Chromosome 6S"/>
</dbReference>
<evidence type="ECO:0000313" key="2">
    <source>
        <dbReference type="Proteomes" id="UP000694892"/>
    </source>
</evidence>
<accession>A0A974CIU0</accession>
<name>A0A974CIU0_XENLA</name>
<gene>
    <name evidence="1" type="ORF">XELAEV_18033041mg</name>
</gene>
<protein>
    <submittedName>
        <fullName evidence="1">Uncharacterized protein</fullName>
    </submittedName>
</protein>
<evidence type="ECO:0000313" key="1">
    <source>
        <dbReference type="EMBL" id="OCT74077.1"/>
    </source>
</evidence>
<dbReference type="AlphaFoldDB" id="A0A974CIU0"/>